<feature type="transmembrane region" description="Helical" evidence="1">
    <location>
        <begin position="111"/>
        <end position="132"/>
    </location>
</feature>
<feature type="domain" description="SPW repeat-containing integral membrane" evidence="2">
    <location>
        <begin position="32"/>
        <end position="130"/>
    </location>
</feature>
<keyword evidence="1" id="KW-0812">Transmembrane</keyword>
<keyword evidence="4" id="KW-1185">Reference proteome</keyword>
<keyword evidence="1" id="KW-0472">Membrane</keyword>
<dbReference type="RefSeq" id="WP_076435753.1">
    <property type="nucleotide sequence ID" value="NZ_CP192071.1"/>
</dbReference>
<dbReference type="Pfam" id="PF03779">
    <property type="entry name" value="SPW"/>
    <property type="match status" value="1"/>
</dbReference>
<dbReference type="STRING" id="58117.SAMN05421833_11184"/>
<dbReference type="InterPro" id="IPR005530">
    <property type="entry name" value="SPW"/>
</dbReference>
<keyword evidence="1" id="KW-1133">Transmembrane helix</keyword>
<gene>
    <name evidence="3" type="ORF">SAMN05421833_11184</name>
</gene>
<accession>A0A1N7C6F9</accession>
<evidence type="ECO:0000259" key="2">
    <source>
        <dbReference type="Pfam" id="PF03779"/>
    </source>
</evidence>
<proteinExistence type="predicted"/>
<dbReference type="Proteomes" id="UP000186096">
    <property type="component" value="Unassembled WGS sequence"/>
</dbReference>
<name>A0A1N7C6F9_9ACTN</name>
<feature type="transmembrane region" description="Helical" evidence="1">
    <location>
        <begin position="84"/>
        <end position="105"/>
    </location>
</feature>
<dbReference type="AlphaFoldDB" id="A0A1N7C6F9"/>
<dbReference type="EMBL" id="FTNI01000011">
    <property type="protein sequence ID" value="SIR59241.1"/>
    <property type="molecule type" value="Genomic_DNA"/>
</dbReference>
<evidence type="ECO:0000313" key="3">
    <source>
        <dbReference type="EMBL" id="SIR59241.1"/>
    </source>
</evidence>
<feature type="transmembrane region" description="Helical" evidence="1">
    <location>
        <begin position="59"/>
        <end position="77"/>
    </location>
</feature>
<dbReference type="OrthoDB" id="3638638at2"/>
<sequence>MTHGADIGTHPDIMQMRARYEAAAANPAAQLADGLTLLSGLYLALSPWIVGFSGTRTPLAVNNLITGLAVALLAMGYSSAFGRTYGISWVAPLLGIWTIIAPWVIRGGMATTATIISNVVVGALILLFGLATMRFGMMERGRPGGGFRTTGPAHMGPAH</sequence>
<feature type="transmembrane region" description="Helical" evidence="1">
    <location>
        <begin position="35"/>
        <end position="53"/>
    </location>
</feature>
<evidence type="ECO:0000256" key="1">
    <source>
        <dbReference type="SAM" id="Phobius"/>
    </source>
</evidence>
<organism evidence="3 4">
    <name type="scientific">Microbispora rosea</name>
    <dbReference type="NCBI Taxonomy" id="58117"/>
    <lineage>
        <taxon>Bacteria</taxon>
        <taxon>Bacillati</taxon>
        <taxon>Actinomycetota</taxon>
        <taxon>Actinomycetes</taxon>
        <taxon>Streptosporangiales</taxon>
        <taxon>Streptosporangiaceae</taxon>
        <taxon>Microbispora</taxon>
    </lineage>
</organism>
<protein>
    <submittedName>
        <fullName evidence="3">SPW repeat-containing protein</fullName>
    </submittedName>
</protein>
<reference evidence="4" key="1">
    <citation type="submission" date="2017-01" db="EMBL/GenBank/DDBJ databases">
        <authorList>
            <person name="Varghese N."/>
            <person name="Submissions S."/>
        </authorList>
    </citation>
    <scope>NUCLEOTIDE SEQUENCE [LARGE SCALE GENOMIC DNA]</scope>
    <source>
        <strain evidence="4">ATCC 12950</strain>
    </source>
</reference>
<evidence type="ECO:0000313" key="4">
    <source>
        <dbReference type="Proteomes" id="UP000186096"/>
    </source>
</evidence>